<feature type="binding site" evidence="16">
    <location>
        <position position="207"/>
    </location>
    <ligand>
        <name>NADP(+)</name>
        <dbReference type="ChEBI" id="CHEBI:58349"/>
    </ligand>
</feature>
<feature type="binding site" evidence="17">
    <location>
        <position position="92"/>
    </location>
    <ligand>
        <name>Zn(2+)</name>
        <dbReference type="ChEBI" id="CHEBI:29105"/>
        <note>catalytic</note>
    </ligand>
</feature>
<dbReference type="PROSITE" id="PS00903">
    <property type="entry name" value="CYT_DCMP_DEAMINASES_1"/>
    <property type="match status" value="1"/>
</dbReference>
<evidence type="ECO:0000256" key="2">
    <source>
        <dbReference type="ARBA" id="ARBA00004882"/>
    </source>
</evidence>
<feature type="domain" description="Cyclic nucleotide-binding" evidence="18">
    <location>
        <begin position="244"/>
        <end position="329"/>
    </location>
</feature>
<comment type="catalytic activity">
    <reaction evidence="13 14">
        <text>2,5-diamino-6-hydroxy-4-(5-phosphoribosylamino)-pyrimidine + H2O + H(+) = 5-amino-6-(5-phospho-D-ribosylamino)uracil + NH4(+)</text>
        <dbReference type="Rhea" id="RHEA:21868"/>
        <dbReference type="ChEBI" id="CHEBI:15377"/>
        <dbReference type="ChEBI" id="CHEBI:15378"/>
        <dbReference type="ChEBI" id="CHEBI:28938"/>
        <dbReference type="ChEBI" id="CHEBI:58453"/>
        <dbReference type="ChEBI" id="CHEBI:58614"/>
        <dbReference type="EC" id="3.5.4.26"/>
    </reaction>
</comment>
<keyword evidence="11" id="KW-0511">Multifunctional enzyme</keyword>
<evidence type="ECO:0000313" key="20">
    <source>
        <dbReference type="EMBL" id="RMB64458.1"/>
    </source>
</evidence>
<sequence length="344" mass="35376">MAGATDATTVAAALVQAMQAGAAVRGTTSPNPPVGAVILSATGAVVGRGATQPVGSAHAEVMALRAAGEKARGGTAVVTLEPCAHWGRTGPCAAALIDAGITRVFYLHADPTPEAGGGAQALAAAGVEVGQISAPDGIEDAVLPWCRAVKLQRPHVTLKFAQTLDGFTAAADGTSQWITGPKARERVHADRARRDAIIIGTGTALADNPSLTARYGDGSLREHQPRRVVIGSRDLQSAGEKTSHLQQLGFEQYDSIEHALKELYASGARYVLVEGGAGLAQSFIEAGAVDALEAYISPILLGEGRGILAHAVAHTLADAPRFTTVRSTTLGPDVLVEYEARSEC</sequence>
<feature type="binding site" evidence="16">
    <location>
        <position position="203"/>
    </location>
    <ligand>
        <name>substrate</name>
    </ligand>
</feature>
<dbReference type="UniPathway" id="UPA00275">
    <property type="reaction ID" value="UER00401"/>
</dbReference>
<feature type="binding site" evidence="16">
    <location>
        <position position="274"/>
    </location>
    <ligand>
        <name>substrate</name>
    </ligand>
</feature>
<dbReference type="InterPro" id="IPR000595">
    <property type="entry name" value="cNMP-bd_dom"/>
</dbReference>
<feature type="binding site" evidence="16">
    <location>
        <position position="232"/>
    </location>
    <ligand>
        <name>NADP(+)</name>
        <dbReference type="ChEBI" id="CHEBI:58349"/>
    </ligand>
</feature>
<keyword evidence="8 14" id="KW-0862">Zinc</keyword>
<comment type="similarity">
    <text evidence="5 14">In the C-terminal section; belongs to the HTP reductase family.</text>
</comment>
<dbReference type="InterPro" id="IPR016193">
    <property type="entry name" value="Cytidine_deaminase-like"/>
</dbReference>
<feature type="active site" description="Proton donor" evidence="15">
    <location>
        <position position="60"/>
    </location>
</feature>
<dbReference type="RefSeq" id="WP_121910725.1">
    <property type="nucleotide sequence ID" value="NZ_CP068292.1"/>
</dbReference>
<dbReference type="PIRSF" id="PIRSF006769">
    <property type="entry name" value="RibD"/>
    <property type="match status" value="1"/>
</dbReference>
<evidence type="ECO:0000256" key="11">
    <source>
        <dbReference type="ARBA" id="ARBA00023268"/>
    </source>
</evidence>
<comment type="pathway">
    <text evidence="3 14">Cofactor biosynthesis; riboflavin biosynthesis; 5-amino-6-(D-ribitylamino)uracil from GTP: step 3/4.</text>
</comment>
<dbReference type="Pfam" id="PF01872">
    <property type="entry name" value="RibD_C"/>
    <property type="match status" value="1"/>
</dbReference>
<evidence type="ECO:0000256" key="10">
    <source>
        <dbReference type="ARBA" id="ARBA00023002"/>
    </source>
</evidence>
<dbReference type="PANTHER" id="PTHR38011">
    <property type="entry name" value="DIHYDROFOLATE REDUCTASE FAMILY PROTEIN (AFU_ORTHOLOGUE AFUA_8G06820)"/>
    <property type="match status" value="1"/>
</dbReference>
<evidence type="ECO:0000256" key="9">
    <source>
        <dbReference type="ARBA" id="ARBA00022857"/>
    </source>
</evidence>
<dbReference type="SUPFAM" id="SSF53927">
    <property type="entry name" value="Cytidine deaminase-like"/>
    <property type="match status" value="1"/>
</dbReference>
<dbReference type="InterPro" id="IPR004794">
    <property type="entry name" value="Eubact_RibD"/>
</dbReference>
<dbReference type="InterPro" id="IPR002125">
    <property type="entry name" value="CMP_dCMP_dom"/>
</dbReference>
<evidence type="ECO:0000256" key="4">
    <source>
        <dbReference type="ARBA" id="ARBA00005259"/>
    </source>
</evidence>
<evidence type="ECO:0000256" key="6">
    <source>
        <dbReference type="ARBA" id="ARBA00022619"/>
    </source>
</evidence>
<protein>
    <recommendedName>
        <fullName evidence="14">Riboflavin biosynthesis protein RibD</fullName>
    </recommendedName>
    <domain>
        <recommendedName>
            <fullName evidence="14">Diaminohydroxyphosphoribosylaminopyrimidine deaminase</fullName>
            <shortName evidence="14">DRAP deaminase</shortName>
            <ecNumber evidence="14">3.5.4.26</ecNumber>
        </recommendedName>
        <alternativeName>
            <fullName evidence="14">Riboflavin-specific deaminase</fullName>
        </alternativeName>
    </domain>
    <domain>
        <recommendedName>
            <fullName evidence="14">5-amino-6-(5-phosphoribosylamino)uracil reductase</fullName>
            <ecNumber evidence="14">1.1.1.193</ecNumber>
        </recommendedName>
        <alternativeName>
            <fullName evidence="14">HTP reductase</fullName>
        </alternativeName>
    </domain>
</protein>
<feature type="binding site" evidence="16">
    <location>
        <position position="161"/>
    </location>
    <ligand>
        <name>NADP(+)</name>
        <dbReference type="ChEBI" id="CHEBI:58349"/>
    </ligand>
</feature>
<dbReference type="SUPFAM" id="SSF53597">
    <property type="entry name" value="Dihydrofolate reductase-like"/>
    <property type="match status" value="1"/>
</dbReference>
<evidence type="ECO:0000256" key="12">
    <source>
        <dbReference type="ARBA" id="ARBA00049861"/>
    </source>
</evidence>
<dbReference type="Gene3D" id="3.40.430.10">
    <property type="entry name" value="Dihydrofolate Reductase, subunit A"/>
    <property type="match status" value="2"/>
</dbReference>
<evidence type="ECO:0000256" key="13">
    <source>
        <dbReference type="ARBA" id="ARBA00049886"/>
    </source>
</evidence>
<dbReference type="EC" id="1.1.1.193" evidence="14"/>
<reference evidence="20 21" key="1">
    <citation type="submission" date="2018-10" db="EMBL/GenBank/DDBJ databases">
        <title>Corynebacterium macginleyi genome sequencing and assembly of the type strain and two clinical samples.</title>
        <authorList>
            <person name="Bernier A.-M."/>
            <person name="Bernard K."/>
        </authorList>
    </citation>
    <scope>NUCLEOTIDE SEQUENCE [LARGE SCALE GENOMIC DNA]</scope>
    <source>
        <strain evidence="20 21">NML 120205</strain>
    </source>
</reference>
<evidence type="ECO:0000256" key="5">
    <source>
        <dbReference type="ARBA" id="ARBA00007417"/>
    </source>
</evidence>
<dbReference type="CDD" id="cd01284">
    <property type="entry name" value="Riboflavin_deaminase-reductase"/>
    <property type="match status" value="1"/>
</dbReference>
<proteinExistence type="inferred from homology"/>
<keyword evidence="6 14" id="KW-0686">Riboflavin biosynthesis</keyword>
<evidence type="ECO:0000256" key="17">
    <source>
        <dbReference type="PIRSR" id="PIRSR006769-3"/>
    </source>
</evidence>
<keyword evidence="9 14" id="KW-0521">NADP</keyword>
<comment type="function">
    <text evidence="1 14">Converts 2,5-diamino-6-(ribosylamino)-4(3h)-pyrimidinone 5'-phosphate into 5-amino-6-(ribosylamino)-2,4(1h,3h)-pyrimidinedione 5'-phosphate.</text>
</comment>
<feature type="binding site" evidence="16">
    <location>
        <position position="214"/>
    </location>
    <ligand>
        <name>substrate</name>
    </ligand>
</feature>
<dbReference type="PROSITE" id="PS51747">
    <property type="entry name" value="CYT_DCMP_DEAMINASES_2"/>
    <property type="match status" value="1"/>
</dbReference>
<dbReference type="Pfam" id="PF00383">
    <property type="entry name" value="dCMP_cyt_deam_1"/>
    <property type="match status" value="1"/>
</dbReference>
<dbReference type="GO" id="GO:0009231">
    <property type="term" value="P:riboflavin biosynthetic process"/>
    <property type="evidence" value="ECO:0007669"/>
    <property type="project" value="UniProtKB-UniPathway"/>
</dbReference>
<feature type="binding site" evidence="16">
    <location>
        <position position="175"/>
    </location>
    <ligand>
        <name>substrate</name>
    </ligand>
</feature>
<dbReference type="NCBIfam" id="TIGR00326">
    <property type="entry name" value="eubact_ribD"/>
    <property type="match status" value="1"/>
</dbReference>
<keyword evidence="7 14" id="KW-0479">Metal-binding</keyword>
<evidence type="ECO:0000256" key="16">
    <source>
        <dbReference type="PIRSR" id="PIRSR006769-2"/>
    </source>
</evidence>
<feature type="binding site" evidence="16">
    <location>
        <position position="191"/>
    </location>
    <ligand>
        <name>substrate</name>
    </ligand>
</feature>
<feature type="binding site" evidence="16">
    <location>
        <begin position="276"/>
        <end position="282"/>
    </location>
    <ligand>
        <name>NADP(+)</name>
        <dbReference type="ChEBI" id="CHEBI:58349"/>
    </ligand>
</feature>
<dbReference type="InterPro" id="IPR016192">
    <property type="entry name" value="APOBEC/CMP_deaminase_Zn-bd"/>
</dbReference>
<dbReference type="GeneID" id="92746083"/>
<keyword evidence="14 20" id="KW-0378">Hydrolase</keyword>
<dbReference type="InterPro" id="IPR050765">
    <property type="entry name" value="Riboflavin_Biosynth_HTPR"/>
</dbReference>
<keyword evidence="10 14" id="KW-0560">Oxidoreductase</keyword>
<evidence type="ECO:0000259" key="18">
    <source>
        <dbReference type="PROSITE" id="PS50042"/>
    </source>
</evidence>
<feature type="domain" description="CMP/dCMP-type deaminase" evidence="19">
    <location>
        <begin position="8"/>
        <end position="119"/>
    </location>
</feature>
<evidence type="ECO:0000259" key="19">
    <source>
        <dbReference type="PROSITE" id="PS51747"/>
    </source>
</evidence>
<evidence type="ECO:0000256" key="3">
    <source>
        <dbReference type="ARBA" id="ARBA00004910"/>
    </source>
</evidence>
<dbReference type="GO" id="GO:0008703">
    <property type="term" value="F:5-amino-6-(5-phosphoribosylamino)uracil reductase activity"/>
    <property type="evidence" value="ECO:0007669"/>
    <property type="project" value="UniProtKB-EC"/>
</dbReference>
<dbReference type="GO" id="GO:0008835">
    <property type="term" value="F:diaminohydroxyphosphoribosylaminopyrimidine deaminase activity"/>
    <property type="evidence" value="ECO:0007669"/>
    <property type="project" value="UniProtKB-EC"/>
</dbReference>
<evidence type="ECO:0000256" key="8">
    <source>
        <dbReference type="ARBA" id="ARBA00022833"/>
    </source>
</evidence>
<dbReference type="PROSITE" id="PS50042">
    <property type="entry name" value="CNMP_BINDING_3"/>
    <property type="match status" value="1"/>
</dbReference>
<comment type="pathway">
    <text evidence="2 14">Cofactor biosynthesis; riboflavin biosynthesis; 5-amino-6-(D-ribitylamino)uracil from GTP: step 2/4.</text>
</comment>
<dbReference type="InterPro" id="IPR024072">
    <property type="entry name" value="DHFR-like_dom_sf"/>
</dbReference>
<dbReference type="InterPro" id="IPR002734">
    <property type="entry name" value="RibDG_C"/>
</dbReference>
<gene>
    <name evidence="20" type="primary">ribD</name>
    <name evidence="20" type="ORF">D9543_01405</name>
</gene>
<dbReference type="Proteomes" id="UP000270649">
    <property type="component" value="Unassembled WGS sequence"/>
</dbReference>
<dbReference type="GO" id="GO:0008270">
    <property type="term" value="F:zinc ion binding"/>
    <property type="evidence" value="ECO:0007669"/>
    <property type="project" value="InterPro"/>
</dbReference>
<feature type="binding site" evidence="16">
    <location>
        <position position="211"/>
    </location>
    <ligand>
        <name>substrate</name>
    </ligand>
</feature>
<organism evidence="20 21">
    <name type="scientific">Corynebacterium macginleyi</name>
    <dbReference type="NCBI Taxonomy" id="38290"/>
    <lineage>
        <taxon>Bacteria</taxon>
        <taxon>Bacillati</taxon>
        <taxon>Actinomycetota</taxon>
        <taxon>Actinomycetes</taxon>
        <taxon>Mycobacteriales</taxon>
        <taxon>Corynebacteriaceae</taxon>
        <taxon>Corynebacterium</taxon>
    </lineage>
</organism>
<feature type="binding site" evidence="17">
    <location>
        <position position="58"/>
    </location>
    <ligand>
        <name>Zn(2+)</name>
        <dbReference type="ChEBI" id="CHEBI:29105"/>
        <note>catalytic</note>
    </ligand>
</feature>
<evidence type="ECO:0000256" key="7">
    <source>
        <dbReference type="ARBA" id="ARBA00022723"/>
    </source>
</evidence>
<evidence type="ECO:0000256" key="1">
    <source>
        <dbReference type="ARBA" id="ARBA00002151"/>
    </source>
</evidence>
<accession>A0A3M0GUQ5</accession>
<dbReference type="Gene3D" id="3.40.140.10">
    <property type="entry name" value="Cytidine Deaminase, domain 2"/>
    <property type="match status" value="1"/>
</dbReference>
<feature type="binding site" evidence="17">
    <location>
        <position position="83"/>
    </location>
    <ligand>
        <name>Zn(2+)</name>
        <dbReference type="ChEBI" id="CHEBI:29105"/>
        <note>catalytic</note>
    </ligand>
</feature>
<feature type="binding site" evidence="16">
    <location>
        <position position="177"/>
    </location>
    <ligand>
        <name>NADP(+)</name>
        <dbReference type="ChEBI" id="CHEBI:58349"/>
    </ligand>
</feature>
<evidence type="ECO:0000313" key="21">
    <source>
        <dbReference type="Proteomes" id="UP000270649"/>
    </source>
</evidence>
<dbReference type="AlphaFoldDB" id="A0A3M0GUQ5"/>
<comment type="cofactor">
    <cofactor evidence="14 17">
        <name>Zn(2+)</name>
        <dbReference type="ChEBI" id="CHEBI:29105"/>
    </cofactor>
    <text evidence="14 17">Binds 1 zinc ion.</text>
</comment>
<dbReference type="PANTHER" id="PTHR38011:SF7">
    <property type="entry name" value="2,5-DIAMINO-6-RIBOSYLAMINO-4(3H)-PYRIMIDINONE 5'-PHOSPHATE REDUCTASE"/>
    <property type="match status" value="1"/>
</dbReference>
<comment type="similarity">
    <text evidence="4 14">In the N-terminal section; belongs to the cytidine and deoxycytidylate deaminase family.</text>
</comment>
<comment type="catalytic activity">
    <reaction evidence="12 14">
        <text>5-amino-6-(5-phospho-D-ribitylamino)uracil + NADP(+) = 5-amino-6-(5-phospho-D-ribosylamino)uracil + NADPH + H(+)</text>
        <dbReference type="Rhea" id="RHEA:17845"/>
        <dbReference type="ChEBI" id="CHEBI:15378"/>
        <dbReference type="ChEBI" id="CHEBI:57783"/>
        <dbReference type="ChEBI" id="CHEBI:58349"/>
        <dbReference type="ChEBI" id="CHEBI:58421"/>
        <dbReference type="ChEBI" id="CHEBI:58453"/>
        <dbReference type="EC" id="1.1.1.193"/>
    </reaction>
</comment>
<evidence type="ECO:0000256" key="15">
    <source>
        <dbReference type="PIRSR" id="PIRSR006769-1"/>
    </source>
</evidence>
<name>A0A3M0GUQ5_9CORY</name>
<evidence type="ECO:0000256" key="14">
    <source>
        <dbReference type="PIRNR" id="PIRNR006769"/>
    </source>
</evidence>
<dbReference type="EMBL" id="REGC01000001">
    <property type="protein sequence ID" value="RMB64458.1"/>
    <property type="molecule type" value="Genomic_DNA"/>
</dbReference>
<dbReference type="EC" id="3.5.4.26" evidence="14"/>
<comment type="caution">
    <text evidence="20">The sequence shown here is derived from an EMBL/GenBank/DDBJ whole genome shotgun (WGS) entry which is preliminary data.</text>
</comment>